<proteinExistence type="predicted"/>
<organism evidence="1 2">
    <name type="scientific">Staurois parvus</name>
    <dbReference type="NCBI Taxonomy" id="386267"/>
    <lineage>
        <taxon>Eukaryota</taxon>
        <taxon>Metazoa</taxon>
        <taxon>Chordata</taxon>
        <taxon>Craniata</taxon>
        <taxon>Vertebrata</taxon>
        <taxon>Euteleostomi</taxon>
        <taxon>Amphibia</taxon>
        <taxon>Batrachia</taxon>
        <taxon>Anura</taxon>
        <taxon>Neobatrachia</taxon>
        <taxon>Ranoidea</taxon>
        <taxon>Ranidae</taxon>
        <taxon>Staurois</taxon>
    </lineage>
</organism>
<gene>
    <name evidence="1" type="ORF">SPARVUS_LOCUS15301814</name>
</gene>
<dbReference type="Proteomes" id="UP001162483">
    <property type="component" value="Unassembled WGS sequence"/>
</dbReference>
<name>A0ABN9H7M7_9NEOB</name>
<accession>A0ABN9H7M7</accession>
<evidence type="ECO:0000313" key="1">
    <source>
        <dbReference type="EMBL" id="CAI9615886.1"/>
    </source>
</evidence>
<keyword evidence="2" id="KW-1185">Reference proteome</keyword>
<comment type="caution">
    <text evidence="1">The sequence shown here is derived from an EMBL/GenBank/DDBJ whole genome shotgun (WGS) entry which is preliminary data.</text>
</comment>
<evidence type="ECO:0000313" key="2">
    <source>
        <dbReference type="Proteomes" id="UP001162483"/>
    </source>
</evidence>
<feature type="non-terminal residue" evidence="1">
    <location>
        <position position="54"/>
    </location>
</feature>
<reference evidence="1" key="1">
    <citation type="submission" date="2023-05" db="EMBL/GenBank/DDBJ databases">
        <authorList>
            <person name="Stuckert A."/>
        </authorList>
    </citation>
    <scope>NUCLEOTIDE SEQUENCE</scope>
</reference>
<dbReference type="EMBL" id="CATNWA010019954">
    <property type="protein sequence ID" value="CAI9615886.1"/>
    <property type="molecule type" value="Genomic_DNA"/>
</dbReference>
<sequence length="54" mass="6718">MAKYQEIPEFLLLNKRLNSIDWHIHGFRYFFYILFHGYKVTMLLRSFDSFFLLP</sequence>
<protein>
    <submittedName>
        <fullName evidence="1">Uncharacterized protein</fullName>
    </submittedName>
</protein>